<evidence type="ECO:0000313" key="5">
    <source>
        <dbReference type="EMBL" id="OQE83434.1"/>
    </source>
</evidence>
<dbReference type="SUPFAM" id="SSF56281">
    <property type="entry name" value="Metallo-hydrolase/oxidoreductase"/>
    <property type="match status" value="1"/>
</dbReference>
<dbReference type="InterPro" id="IPR051013">
    <property type="entry name" value="MBL_superfamily_lactonases"/>
</dbReference>
<dbReference type="EMBL" id="MOOB01000032">
    <property type="protein sequence ID" value="OQE83434.1"/>
    <property type="molecule type" value="Genomic_DNA"/>
</dbReference>
<name>A0A1V6Y7V1_PENNA</name>
<dbReference type="OMA" id="AYTPGYP"/>
<evidence type="ECO:0000313" key="6">
    <source>
        <dbReference type="Proteomes" id="UP000191691"/>
    </source>
</evidence>
<accession>A0A1V6Y7V1</accession>
<dbReference type="GO" id="GO:0046872">
    <property type="term" value="F:metal ion binding"/>
    <property type="evidence" value="ECO:0007669"/>
    <property type="project" value="UniProtKB-KW"/>
</dbReference>
<evidence type="ECO:0000256" key="4">
    <source>
        <dbReference type="ARBA" id="ARBA00022833"/>
    </source>
</evidence>
<comment type="caution">
    <text evidence="5">The sequence shown here is derived from an EMBL/GenBank/DDBJ whole genome shotgun (WGS) entry which is preliminary data.</text>
</comment>
<keyword evidence="6" id="KW-1185">Reference proteome</keyword>
<dbReference type="Proteomes" id="UP000191691">
    <property type="component" value="Unassembled WGS sequence"/>
</dbReference>
<dbReference type="PANTHER" id="PTHR42978:SF5">
    <property type="entry name" value="METALLO-BETA-LACTAMASE DOMAIN-CONTAINING PROTEIN"/>
    <property type="match status" value="1"/>
</dbReference>
<dbReference type="PANTHER" id="PTHR42978">
    <property type="entry name" value="QUORUM-QUENCHING LACTONASE YTNP-RELATED-RELATED"/>
    <property type="match status" value="1"/>
</dbReference>
<protein>
    <recommendedName>
        <fullName evidence="7">Metallo-beta-lactamase domain-containing protein</fullName>
    </recommendedName>
</protein>
<comment type="similarity">
    <text evidence="1">Belongs to the metallo-beta-lactamase superfamily.</text>
</comment>
<reference evidence="6" key="1">
    <citation type="journal article" date="2017" name="Nat. Microbiol.">
        <title>Global analysis of biosynthetic gene clusters reveals vast potential of secondary metabolite production in Penicillium species.</title>
        <authorList>
            <person name="Nielsen J.C."/>
            <person name="Grijseels S."/>
            <person name="Prigent S."/>
            <person name="Ji B."/>
            <person name="Dainat J."/>
            <person name="Nielsen K.F."/>
            <person name="Frisvad J.C."/>
            <person name="Workman M."/>
            <person name="Nielsen J."/>
        </authorList>
    </citation>
    <scope>NUCLEOTIDE SEQUENCE [LARGE SCALE GENOMIC DNA]</scope>
    <source>
        <strain evidence="6">IBT 13039</strain>
    </source>
</reference>
<evidence type="ECO:0008006" key="7">
    <source>
        <dbReference type="Google" id="ProtNLM"/>
    </source>
</evidence>
<dbReference type="Gene3D" id="3.60.15.10">
    <property type="entry name" value="Ribonuclease Z/Hydroxyacylglutathione hydrolase-like"/>
    <property type="match status" value="1"/>
</dbReference>
<dbReference type="AlphaFoldDB" id="A0A1V6Y7V1"/>
<keyword evidence="3" id="KW-0378">Hydrolase</keyword>
<evidence type="ECO:0000256" key="2">
    <source>
        <dbReference type="ARBA" id="ARBA00022723"/>
    </source>
</evidence>
<keyword evidence="4" id="KW-0862">Zinc</keyword>
<dbReference type="CDD" id="cd07730">
    <property type="entry name" value="metallo-hydrolase-like_MBL-fold"/>
    <property type="match status" value="1"/>
</dbReference>
<organism evidence="5 6">
    <name type="scientific">Penicillium nalgiovense</name>
    <dbReference type="NCBI Taxonomy" id="60175"/>
    <lineage>
        <taxon>Eukaryota</taxon>
        <taxon>Fungi</taxon>
        <taxon>Dikarya</taxon>
        <taxon>Ascomycota</taxon>
        <taxon>Pezizomycotina</taxon>
        <taxon>Eurotiomycetes</taxon>
        <taxon>Eurotiomycetidae</taxon>
        <taxon>Eurotiales</taxon>
        <taxon>Aspergillaceae</taxon>
        <taxon>Penicillium</taxon>
    </lineage>
</organism>
<gene>
    <name evidence="5" type="ORF">PENNAL_c0032G09305</name>
</gene>
<dbReference type="GO" id="GO:0016787">
    <property type="term" value="F:hydrolase activity"/>
    <property type="evidence" value="ECO:0007669"/>
    <property type="project" value="UniProtKB-KW"/>
</dbReference>
<keyword evidence="2" id="KW-0479">Metal-binding</keyword>
<evidence type="ECO:0000256" key="1">
    <source>
        <dbReference type="ARBA" id="ARBA00007749"/>
    </source>
</evidence>
<dbReference type="InterPro" id="IPR036866">
    <property type="entry name" value="RibonucZ/Hydroxyglut_hydro"/>
</dbReference>
<proteinExistence type="inferred from homology"/>
<dbReference type="STRING" id="60175.A0A1V6Y7V1"/>
<sequence>MAPDLHPIQGFPESTETVSVSLIDCGARLDLPAEHFLFPNIEGHERLQIPSYSFLIAHPSKGRVLFDLSLRKNIQDLAPVVANRINNPTVGWKVSVPRDVPDTLIANGIELSEIKTIVWSHHHFEHLGDPCKFPSSTELVVGPGFTQAYTPGYPDNPESPVKAADLKGRRVNELDFNNGRESISIGRFKAFDWFEDGSFYLLDVPGHAAGHICGFARVKPDSFILMGGVSVDRDVYYNSTNGLQDCAHHPGEFRPSKIAPIRKDLSPLHVAAHSKQATVSPGNIAERIRTQSDIERSPIYKAAELFTYEMPKQKWSLQGIQELDACENVLVIIAHDGGILPVLQQANGKQSSFLFPRGELNEWQDNDIKEAIKWHFLSDLAIRS</sequence>
<evidence type="ECO:0000256" key="3">
    <source>
        <dbReference type="ARBA" id="ARBA00022801"/>
    </source>
</evidence>